<accession>A0A6J5F833</accession>
<dbReference type="AlphaFoldDB" id="A0A6J5F833"/>
<dbReference type="EMBL" id="CADIKH010000072">
    <property type="protein sequence ID" value="CAB3773296.1"/>
    <property type="molecule type" value="Genomic_DNA"/>
</dbReference>
<name>A0A6J5F833_9BURK</name>
<gene>
    <name evidence="1" type="ORF">LMG29542_07178</name>
</gene>
<keyword evidence="2" id="KW-1185">Reference proteome</keyword>
<organism evidence="1 2">
    <name type="scientific">Paraburkholderia humisilvae</name>
    <dbReference type="NCBI Taxonomy" id="627669"/>
    <lineage>
        <taxon>Bacteria</taxon>
        <taxon>Pseudomonadati</taxon>
        <taxon>Pseudomonadota</taxon>
        <taxon>Betaproteobacteria</taxon>
        <taxon>Burkholderiales</taxon>
        <taxon>Burkholderiaceae</taxon>
        <taxon>Paraburkholderia</taxon>
    </lineage>
</organism>
<sequence>MERVSRSIIDECKCQLELMVVSMTPSTWSIPDRERIAAPLTPIHLPRAPPASDVRFGHHFGRLVHPRYQRRDCGVLEVGAYELGRLRRRDGGDGIIVKSVHDKHSGFNAQTIRQTCTLRDSECATAWEKRAIMPLNKTRGPGQAAYVLDADCPARGRGKAVLPGDRRRGCAAARCHQFPCGVRPAKSVEHKGRYGNLRTVQW</sequence>
<reference evidence="1 2" key="1">
    <citation type="submission" date="2020-04" db="EMBL/GenBank/DDBJ databases">
        <authorList>
            <person name="De Canck E."/>
        </authorList>
    </citation>
    <scope>NUCLEOTIDE SEQUENCE [LARGE SCALE GENOMIC DNA]</scope>
    <source>
        <strain evidence="1 2">LMG 29542</strain>
    </source>
</reference>
<protein>
    <submittedName>
        <fullName evidence="1">Uncharacterized protein</fullName>
    </submittedName>
</protein>
<evidence type="ECO:0000313" key="2">
    <source>
        <dbReference type="Proteomes" id="UP000494363"/>
    </source>
</evidence>
<proteinExistence type="predicted"/>
<evidence type="ECO:0000313" key="1">
    <source>
        <dbReference type="EMBL" id="CAB3773296.1"/>
    </source>
</evidence>
<dbReference type="Proteomes" id="UP000494363">
    <property type="component" value="Unassembled WGS sequence"/>
</dbReference>